<evidence type="ECO:0000256" key="2">
    <source>
        <dbReference type="ARBA" id="ARBA00013855"/>
    </source>
</evidence>
<feature type="domain" description="Rod shape-determining protein MreC beta-barrel core" evidence="7">
    <location>
        <begin position="123"/>
        <end position="276"/>
    </location>
</feature>
<evidence type="ECO:0000256" key="1">
    <source>
        <dbReference type="ARBA" id="ARBA00009369"/>
    </source>
</evidence>
<gene>
    <name evidence="8" type="ORF">SAMN04488506_0578</name>
</gene>
<dbReference type="InterPro" id="IPR042177">
    <property type="entry name" value="Cell/Rod_1"/>
</dbReference>
<evidence type="ECO:0000256" key="3">
    <source>
        <dbReference type="ARBA" id="ARBA00022960"/>
    </source>
</evidence>
<dbReference type="STRING" id="82801.SAMN04488506_0578"/>
<name>A0A1I5VTE0_9LACT</name>
<dbReference type="EMBL" id="FOXW01000002">
    <property type="protein sequence ID" value="SFQ10725.1"/>
    <property type="molecule type" value="Genomic_DNA"/>
</dbReference>
<dbReference type="Gene3D" id="2.40.10.340">
    <property type="entry name" value="Rod shape-determining protein MreC, domain 1"/>
    <property type="match status" value="1"/>
</dbReference>
<dbReference type="NCBIfam" id="TIGR00219">
    <property type="entry name" value="mreC"/>
    <property type="match status" value="1"/>
</dbReference>
<comment type="similarity">
    <text evidence="1 5">Belongs to the MreC family.</text>
</comment>
<feature type="coiled-coil region" evidence="6">
    <location>
        <begin position="79"/>
        <end position="113"/>
    </location>
</feature>
<keyword evidence="3 5" id="KW-0133">Cell shape</keyword>
<keyword evidence="6" id="KW-0175">Coiled coil</keyword>
<evidence type="ECO:0000259" key="7">
    <source>
        <dbReference type="Pfam" id="PF04085"/>
    </source>
</evidence>
<dbReference type="InterPro" id="IPR055342">
    <property type="entry name" value="MreC_beta-barrel_core"/>
</dbReference>
<dbReference type="AlphaFoldDB" id="A0A1I5VTE0"/>
<reference evidence="8 9" key="1">
    <citation type="submission" date="2016-10" db="EMBL/GenBank/DDBJ databases">
        <authorList>
            <person name="de Groot N.N."/>
        </authorList>
    </citation>
    <scope>NUCLEOTIDE SEQUENCE [LARGE SCALE GENOMIC DNA]</scope>
    <source>
        <strain evidence="8 9">DSM 20581</strain>
    </source>
</reference>
<protein>
    <recommendedName>
        <fullName evidence="2 5">Cell shape-determining protein MreC</fullName>
    </recommendedName>
    <alternativeName>
        <fullName evidence="4 5">Cell shape protein MreC</fullName>
    </alternativeName>
</protein>
<dbReference type="GO" id="GO:0005886">
    <property type="term" value="C:plasma membrane"/>
    <property type="evidence" value="ECO:0007669"/>
    <property type="project" value="TreeGrafter"/>
</dbReference>
<evidence type="ECO:0000313" key="8">
    <source>
        <dbReference type="EMBL" id="SFQ10725.1"/>
    </source>
</evidence>
<dbReference type="PANTHER" id="PTHR34138:SF1">
    <property type="entry name" value="CELL SHAPE-DETERMINING PROTEIN MREC"/>
    <property type="match status" value="1"/>
</dbReference>
<dbReference type="Proteomes" id="UP000199136">
    <property type="component" value="Unassembled WGS sequence"/>
</dbReference>
<keyword evidence="9" id="KW-1185">Reference proteome</keyword>
<dbReference type="Pfam" id="PF04085">
    <property type="entry name" value="MreC"/>
    <property type="match status" value="1"/>
</dbReference>
<dbReference type="Gene3D" id="2.40.10.350">
    <property type="entry name" value="Rod shape-determining protein MreC, domain 2"/>
    <property type="match status" value="1"/>
</dbReference>
<evidence type="ECO:0000256" key="4">
    <source>
        <dbReference type="ARBA" id="ARBA00032089"/>
    </source>
</evidence>
<sequence>MNQFFSNKKLIILLISVIVVLGLVAFSITGSGNAPIIQRFTNDITALTSRVFSKPANGVVNIIDSVEGLIDTYEENKSLKSKMDQLYETEAKLASLQQDNEKMQEQLELTDTLTDYNSINGAVIGRNPDNWVDQLIIDRGSQNGVEMNMSVMGGNGYIGRIVEVSPTSSKVQLVTTSHQNTGRVSAQVLTENGVVHGIISGYEAETNRLILNQIITDATLKEGDQVVTSGLGGLSPSSLLIGTVDEIKLDSHGLAMEAYITPAADMNDIRFVTIIQRASGSGE</sequence>
<organism evidence="8 9">
    <name type="scientific">Desemzia incerta</name>
    <dbReference type="NCBI Taxonomy" id="82801"/>
    <lineage>
        <taxon>Bacteria</taxon>
        <taxon>Bacillati</taxon>
        <taxon>Bacillota</taxon>
        <taxon>Bacilli</taxon>
        <taxon>Lactobacillales</taxon>
        <taxon>Carnobacteriaceae</taxon>
        <taxon>Desemzia</taxon>
    </lineage>
</organism>
<dbReference type="OrthoDB" id="9792313at2"/>
<accession>A0A1I5VTE0</accession>
<dbReference type="InterPro" id="IPR007221">
    <property type="entry name" value="MreC"/>
</dbReference>
<comment type="function">
    <text evidence="5">Involved in formation and maintenance of cell shape.</text>
</comment>
<dbReference type="PANTHER" id="PTHR34138">
    <property type="entry name" value="CELL SHAPE-DETERMINING PROTEIN MREC"/>
    <property type="match status" value="1"/>
</dbReference>
<dbReference type="RefSeq" id="WP_092479654.1">
    <property type="nucleotide sequence ID" value="NZ_FOXW01000002.1"/>
</dbReference>
<evidence type="ECO:0000256" key="5">
    <source>
        <dbReference type="PIRNR" id="PIRNR038471"/>
    </source>
</evidence>
<dbReference type="InterPro" id="IPR042175">
    <property type="entry name" value="Cell/Rod_MreC_2"/>
</dbReference>
<evidence type="ECO:0000256" key="6">
    <source>
        <dbReference type="SAM" id="Coils"/>
    </source>
</evidence>
<dbReference type="PIRSF" id="PIRSF038471">
    <property type="entry name" value="MreC"/>
    <property type="match status" value="1"/>
</dbReference>
<evidence type="ECO:0000313" key="9">
    <source>
        <dbReference type="Proteomes" id="UP000199136"/>
    </source>
</evidence>
<proteinExistence type="inferred from homology"/>
<dbReference type="GO" id="GO:0008360">
    <property type="term" value="P:regulation of cell shape"/>
    <property type="evidence" value="ECO:0007669"/>
    <property type="project" value="UniProtKB-KW"/>
</dbReference>